<evidence type="ECO:0000256" key="8">
    <source>
        <dbReference type="PIRSR" id="PIRSR006468-1"/>
    </source>
</evidence>
<comment type="catalytic activity">
    <reaction evidence="11">
        <text>L-isoleucine + 2-oxoglutarate = (S)-3-methyl-2-oxopentanoate + L-glutamate</text>
        <dbReference type="Rhea" id="RHEA:24801"/>
        <dbReference type="ChEBI" id="CHEBI:16810"/>
        <dbReference type="ChEBI" id="CHEBI:29985"/>
        <dbReference type="ChEBI" id="CHEBI:35146"/>
        <dbReference type="ChEBI" id="CHEBI:58045"/>
        <dbReference type="EC" id="2.6.1.42"/>
    </reaction>
</comment>
<dbReference type="InterPro" id="IPR018300">
    <property type="entry name" value="Aminotrans_IV_CS"/>
</dbReference>
<dbReference type="PANTHER" id="PTHR11825">
    <property type="entry name" value="SUBGROUP IIII AMINOTRANSFERASE"/>
    <property type="match status" value="1"/>
</dbReference>
<dbReference type="GO" id="GO:0009099">
    <property type="term" value="P:L-valine biosynthetic process"/>
    <property type="evidence" value="ECO:0007669"/>
    <property type="project" value="TreeGrafter"/>
</dbReference>
<dbReference type="InterPro" id="IPR001544">
    <property type="entry name" value="Aminotrans_IV"/>
</dbReference>
<organism evidence="12 13">
    <name type="scientific">Tuber aestivum</name>
    <name type="common">summer truffle</name>
    <dbReference type="NCBI Taxonomy" id="59557"/>
    <lineage>
        <taxon>Eukaryota</taxon>
        <taxon>Fungi</taxon>
        <taxon>Dikarya</taxon>
        <taxon>Ascomycota</taxon>
        <taxon>Pezizomycotina</taxon>
        <taxon>Pezizomycetes</taxon>
        <taxon>Pezizales</taxon>
        <taxon>Tuberaceae</taxon>
        <taxon>Tuber</taxon>
    </lineage>
</organism>
<dbReference type="Gene3D" id="3.20.10.10">
    <property type="entry name" value="D-amino Acid Aminotransferase, subunit A, domain 2"/>
    <property type="match status" value="1"/>
</dbReference>
<dbReference type="GO" id="GO:0052655">
    <property type="term" value="F:L-valine-2-oxoglutarate transaminase activity"/>
    <property type="evidence" value="ECO:0007669"/>
    <property type="project" value="RHEA"/>
</dbReference>
<dbReference type="PANTHER" id="PTHR11825:SF69">
    <property type="entry name" value="BRANCHED-CHAIN-AMINO-ACID AMINOTRANSFERASE"/>
    <property type="match status" value="1"/>
</dbReference>
<keyword evidence="7 11" id="KW-0100">Branched-chain amino acid biosynthesis</keyword>
<evidence type="ECO:0000256" key="4">
    <source>
        <dbReference type="ARBA" id="ARBA00022605"/>
    </source>
</evidence>
<dbReference type="GO" id="GO:0052656">
    <property type="term" value="F:L-isoleucine-2-oxoglutarate transaminase activity"/>
    <property type="evidence" value="ECO:0007669"/>
    <property type="project" value="RHEA"/>
</dbReference>
<dbReference type="FunFam" id="3.30.470.10:FF:000012">
    <property type="entry name" value="Branched-chain-amino-acid aminotransferase"/>
    <property type="match status" value="1"/>
</dbReference>
<dbReference type="Pfam" id="PF01063">
    <property type="entry name" value="Aminotran_4"/>
    <property type="match status" value="1"/>
</dbReference>
<dbReference type="EC" id="2.6.1.42" evidence="11"/>
<keyword evidence="13" id="KW-1185">Reference proteome</keyword>
<dbReference type="FunFam" id="3.20.10.10:FF:000004">
    <property type="entry name" value="Branched-chain-amino-acid aminotransferase"/>
    <property type="match status" value="1"/>
</dbReference>
<comment type="catalytic activity">
    <reaction evidence="11">
        <text>L-valine + 2-oxoglutarate = 3-methyl-2-oxobutanoate + L-glutamate</text>
        <dbReference type="Rhea" id="RHEA:24813"/>
        <dbReference type="ChEBI" id="CHEBI:11851"/>
        <dbReference type="ChEBI" id="CHEBI:16810"/>
        <dbReference type="ChEBI" id="CHEBI:29985"/>
        <dbReference type="ChEBI" id="CHEBI:57762"/>
        <dbReference type="EC" id="2.6.1.42"/>
    </reaction>
</comment>
<dbReference type="SUPFAM" id="SSF56752">
    <property type="entry name" value="D-aminoacid aminotransferase-like PLP-dependent enzymes"/>
    <property type="match status" value="1"/>
</dbReference>
<accession>A0A292Q413</accession>
<proteinExistence type="inferred from homology"/>
<dbReference type="InterPro" id="IPR033939">
    <property type="entry name" value="BCAT_family"/>
</dbReference>
<evidence type="ECO:0000256" key="2">
    <source>
        <dbReference type="ARBA" id="ARBA00009320"/>
    </source>
</evidence>
<dbReference type="GO" id="GO:0009098">
    <property type="term" value="P:L-leucine biosynthetic process"/>
    <property type="evidence" value="ECO:0007669"/>
    <property type="project" value="TreeGrafter"/>
</dbReference>
<keyword evidence="3 11" id="KW-0032">Aminotransferase</keyword>
<dbReference type="InterPro" id="IPR036038">
    <property type="entry name" value="Aminotransferase-like"/>
</dbReference>
<dbReference type="Gene3D" id="3.30.470.10">
    <property type="match status" value="1"/>
</dbReference>
<evidence type="ECO:0000256" key="10">
    <source>
        <dbReference type="RuleBase" id="RU004516"/>
    </source>
</evidence>
<dbReference type="Proteomes" id="UP001412239">
    <property type="component" value="Unassembled WGS sequence"/>
</dbReference>
<dbReference type="PROSITE" id="PS00770">
    <property type="entry name" value="AA_TRANSFER_CLASS_4"/>
    <property type="match status" value="1"/>
</dbReference>
<sequence>MAPPSALTADLAFAPVASSVAERNGVEANNVTYSPTPIGIPKLAELDPSKLKVTVTKTPRHFQADSSKIEWGKADVSTDHWITAKWSETKGWAAPELRPYGPIDLWPTASCLHYATECFEGMKAYRGFDGSLRLFRPTKNTARMLVSSTRIALPGFSPSALEELINILLATDGPKWAPEPGSFLYIRPTMIGTGGALGVHQPREAMLFIILSQFPVLYEKNMRLLASREDSIRAWPGGFGYAKVGANYGPSLMAQKEAQARGYDQILWLFDKSCQVTEAGASNFFVIWKNKDTGRVELVTAPLDDKIILDGVTRRSVLELARDRLTVSNGEIQGLDIVERKYTMMDLVDAAKEDRLLETFAAGTAFFISSVSIIHFRGENICPKQTNGTYTGILKSWLKAIMLGEESHEWAVTVPETGFEVDASATEKEIDEMAESLRQMRANPAFTAALQKVQAEI</sequence>
<name>A0A292Q413_9PEZI</name>
<comment type="catalytic activity">
    <reaction evidence="11">
        <text>L-leucine + 2-oxoglutarate = 4-methyl-2-oxopentanoate + L-glutamate</text>
        <dbReference type="Rhea" id="RHEA:18321"/>
        <dbReference type="ChEBI" id="CHEBI:16810"/>
        <dbReference type="ChEBI" id="CHEBI:17865"/>
        <dbReference type="ChEBI" id="CHEBI:29985"/>
        <dbReference type="ChEBI" id="CHEBI:57427"/>
        <dbReference type="EC" id="2.6.1.42"/>
    </reaction>
</comment>
<keyword evidence="5 11" id="KW-0808">Transferase</keyword>
<evidence type="ECO:0000256" key="11">
    <source>
        <dbReference type="RuleBase" id="RU004517"/>
    </source>
</evidence>
<evidence type="ECO:0000256" key="7">
    <source>
        <dbReference type="ARBA" id="ARBA00023304"/>
    </source>
</evidence>
<evidence type="ECO:0000256" key="1">
    <source>
        <dbReference type="ARBA" id="ARBA00001933"/>
    </source>
</evidence>
<dbReference type="InterPro" id="IPR043132">
    <property type="entry name" value="BCAT-like_C"/>
</dbReference>
<keyword evidence="6 10" id="KW-0663">Pyridoxal phosphate</keyword>
<dbReference type="GO" id="GO:0005739">
    <property type="term" value="C:mitochondrion"/>
    <property type="evidence" value="ECO:0007669"/>
    <property type="project" value="TreeGrafter"/>
</dbReference>
<evidence type="ECO:0000313" key="12">
    <source>
        <dbReference type="EMBL" id="CUS13473.1"/>
    </source>
</evidence>
<evidence type="ECO:0000256" key="5">
    <source>
        <dbReference type="ARBA" id="ARBA00022679"/>
    </source>
</evidence>
<evidence type="ECO:0000256" key="3">
    <source>
        <dbReference type="ARBA" id="ARBA00022576"/>
    </source>
</evidence>
<dbReference type="InterPro" id="IPR043131">
    <property type="entry name" value="BCAT-like_N"/>
</dbReference>
<comment type="similarity">
    <text evidence="2 9">Belongs to the class-IV pyridoxal-phosphate-dependent aminotransferase family.</text>
</comment>
<comment type="cofactor">
    <cofactor evidence="1 10">
        <name>pyridoxal 5'-phosphate</name>
        <dbReference type="ChEBI" id="CHEBI:597326"/>
    </cofactor>
</comment>
<dbReference type="GO" id="GO:0052654">
    <property type="term" value="F:L-leucine-2-oxoglutarate transaminase activity"/>
    <property type="evidence" value="ECO:0007669"/>
    <property type="project" value="RHEA"/>
</dbReference>
<keyword evidence="4 11" id="KW-0028">Amino-acid biosynthesis</keyword>
<reference evidence="12" key="1">
    <citation type="submission" date="2015-10" db="EMBL/GenBank/DDBJ databases">
        <authorList>
            <person name="Regsiter A."/>
            <person name="william w."/>
        </authorList>
    </citation>
    <scope>NUCLEOTIDE SEQUENCE</scope>
    <source>
        <strain evidence="12">Montdore</strain>
    </source>
</reference>
<protein>
    <recommendedName>
        <fullName evidence="11">Branched-chain-amino-acid aminotransferase</fullName>
        <ecNumber evidence="11">2.6.1.42</ecNumber>
    </recommendedName>
</protein>
<evidence type="ECO:0000256" key="6">
    <source>
        <dbReference type="ARBA" id="ARBA00022898"/>
    </source>
</evidence>
<dbReference type="PIRSF" id="PIRSF006468">
    <property type="entry name" value="BCAT1"/>
    <property type="match status" value="1"/>
</dbReference>
<dbReference type="InterPro" id="IPR005786">
    <property type="entry name" value="B_amino_transII"/>
</dbReference>
<dbReference type="CDD" id="cd01557">
    <property type="entry name" value="BCAT_beta_family"/>
    <property type="match status" value="1"/>
</dbReference>
<dbReference type="AlphaFoldDB" id="A0A292Q413"/>
<evidence type="ECO:0000313" key="13">
    <source>
        <dbReference type="Proteomes" id="UP001412239"/>
    </source>
</evidence>
<evidence type="ECO:0000256" key="9">
    <source>
        <dbReference type="RuleBase" id="RU004106"/>
    </source>
</evidence>
<feature type="modified residue" description="N6-(pyridoxal phosphate)lysine" evidence="8">
    <location>
        <position position="243"/>
    </location>
</feature>
<dbReference type="EMBL" id="LN890972">
    <property type="protein sequence ID" value="CUS13473.1"/>
    <property type="molecule type" value="Genomic_DNA"/>
</dbReference>
<gene>
    <name evidence="12" type="ORF">GSTUAT00002411001</name>
</gene>